<dbReference type="OrthoDB" id="9999072at2"/>
<dbReference type="InterPro" id="IPR025711">
    <property type="entry name" value="PepSY"/>
</dbReference>
<dbReference type="InParanoid" id="A0A2S8SP89"/>
<sequence>MKTQRSIRNLAGVATVTALTTGLMAAHAAPHAKISAARANAIALHRFHGYLATKTTLENEEGTWQYGVMVRSGKVLREVMVDANTGKIANVEVTNSSKERVEKKQDEAAAKSKSAGEKPEADERGEHESGAKESAEKGEAKD</sequence>
<dbReference type="Pfam" id="PF03413">
    <property type="entry name" value="PepSY"/>
    <property type="match status" value="1"/>
</dbReference>
<name>A0A2S8SP89_9BACT</name>
<evidence type="ECO:0000256" key="2">
    <source>
        <dbReference type="SAM" id="SignalP"/>
    </source>
</evidence>
<dbReference type="Proteomes" id="UP000237684">
    <property type="component" value="Unassembled WGS sequence"/>
</dbReference>
<feature type="chain" id="PRO_5015610056" evidence="2">
    <location>
        <begin position="29"/>
        <end position="142"/>
    </location>
</feature>
<evidence type="ECO:0000256" key="1">
    <source>
        <dbReference type="SAM" id="MobiDB-lite"/>
    </source>
</evidence>
<feature type="compositionally biased region" description="Basic and acidic residues" evidence="1">
    <location>
        <begin position="97"/>
        <end position="142"/>
    </location>
</feature>
<feature type="region of interest" description="Disordered" evidence="1">
    <location>
        <begin position="95"/>
        <end position="142"/>
    </location>
</feature>
<accession>A0A2S8SP89</accession>
<dbReference type="RefSeq" id="WP_123580879.1">
    <property type="nucleotide sequence ID" value="NZ_NIGF01000027.1"/>
</dbReference>
<feature type="domain" description="PepSY" evidence="3">
    <location>
        <begin position="33"/>
        <end position="91"/>
    </location>
</feature>
<evidence type="ECO:0000313" key="4">
    <source>
        <dbReference type="EMBL" id="PQV62610.1"/>
    </source>
</evidence>
<protein>
    <submittedName>
        <fullName evidence="4">Peptidase propeptide and YPEB domain-containing protein</fullName>
    </submittedName>
</protein>
<organism evidence="4 5">
    <name type="scientific">Abditibacterium utsteinense</name>
    <dbReference type="NCBI Taxonomy" id="1960156"/>
    <lineage>
        <taxon>Bacteria</taxon>
        <taxon>Pseudomonadati</taxon>
        <taxon>Abditibacteriota</taxon>
        <taxon>Abditibacteriia</taxon>
        <taxon>Abditibacteriales</taxon>
        <taxon>Abditibacteriaceae</taxon>
        <taxon>Abditibacterium</taxon>
    </lineage>
</organism>
<keyword evidence="5" id="KW-1185">Reference proteome</keyword>
<dbReference type="AlphaFoldDB" id="A0A2S8SP89"/>
<feature type="signal peptide" evidence="2">
    <location>
        <begin position="1"/>
        <end position="28"/>
    </location>
</feature>
<reference evidence="4 5" key="1">
    <citation type="journal article" date="2018" name="Syst. Appl. Microbiol.">
        <title>Abditibacterium utsteinense sp. nov., the first cultivated member of candidate phylum FBP, isolated from ice-free Antarctic soil samples.</title>
        <authorList>
            <person name="Tahon G."/>
            <person name="Tytgat B."/>
            <person name="Lebbe L."/>
            <person name="Carlier A."/>
            <person name="Willems A."/>
        </authorList>
    </citation>
    <scope>NUCLEOTIDE SEQUENCE [LARGE SCALE GENOMIC DNA]</scope>
    <source>
        <strain evidence="4 5">LMG 29911</strain>
    </source>
</reference>
<evidence type="ECO:0000313" key="5">
    <source>
        <dbReference type="Proteomes" id="UP000237684"/>
    </source>
</evidence>
<proteinExistence type="predicted"/>
<gene>
    <name evidence="4" type="ORF">B1R32_12722</name>
</gene>
<evidence type="ECO:0000259" key="3">
    <source>
        <dbReference type="Pfam" id="PF03413"/>
    </source>
</evidence>
<comment type="caution">
    <text evidence="4">The sequence shown here is derived from an EMBL/GenBank/DDBJ whole genome shotgun (WGS) entry which is preliminary data.</text>
</comment>
<dbReference type="Gene3D" id="3.10.450.40">
    <property type="match status" value="1"/>
</dbReference>
<dbReference type="EMBL" id="NIGF01000027">
    <property type="protein sequence ID" value="PQV62610.1"/>
    <property type="molecule type" value="Genomic_DNA"/>
</dbReference>
<keyword evidence="2" id="KW-0732">Signal</keyword>